<sequence>MGTVAVPVGFGCGEGNQVVRGQAGRIIRIGRVGVYYGAQLVKGDVTVGGDADGEHQFVSRGRAAFHHAAIERQIHCLTGSGVGQPGSPRYHAQGIGQRTGAIGAERRGEVGGEALRGVGCQHGFVDCQRRFRAGGADARAVVLEDHLRTNFGGRSRGLEQLEATDIEIGVVIALGVGGRAVLDEHAIVVCRCGVFNLVAGFNAGDGCNPGSKADDNGRIIRRSVRVLDHQPGADVDDADITDCNRCITHIAVDEIHARFSRGAECADFYHRALTTLQLHDVESGRPRIEHGGEVDVGFNIGFVLIQVGNGHILPGTGDERKADAFLFRNHLIVGAEGGRATRLAGIDRVASRYIGAARLVSGVLAGGDNCRVRDPQDPTYVDNGRVRRREHQEQVLPGRRIGQAEYQVLASTDEHLVQQVEGIVRVAGVRMLERLVFHGPDLAAGGR</sequence>
<name>A0A5E6XA64_PSEFL</name>
<protein>
    <submittedName>
        <fullName evidence="1">Uncharacterized protein</fullName>
    </submittedName>
</protein>
<dbReference type="EMBL" id="CABVHG010000050">
    <property type="protein sequence ID" value="VVN37634.1"/>
    <property type="molecule type" value="Genomic_DNA"/>
</dbReference>
<organism evidence="1">
    <name type="scientific">Pseudomonas fluorescens</name>
    <dbReference type="NCBI Taxonomy" id="294"/>
    <lineage>
        <taxon>Bacteria</taxon>
        <taxon>Pseudomonadati</taxon>
        <taxon>Pseudomonadota</taxon>
        <taxon>Gammaproteobacteria</taxon>
        <taxon>Pseudomonadales</taxon>
        <taxon>Pseudomonadaceae</taxon>
        <taxon>Pseudomonas</taxon>
    </lineage>
</organism>
<reference evidence="1" key="1">
    <citation type="submission" date="2019-09" db="EMBL/GenBank/DDBJ databases">
        <authorList>
            <person name="Chandra G."/>
            <person name="Truman W A."/>
        </authorList>
    </citation>
    <scope>NUCLEOTIDE SEQUENCE [LARGE SCALE GENOMIC DNA]</scope>
    <source>
        <strain evidence="1">PS652</strain>
    </source>
</reference>
<accession>A0A5E6XA64</accession>
<proteinExistence type="predicted"/>
<dbReference type="AlphaFoldDB" id="A0A5E6XA64"/>
<evidence type="ECO:0000313" key="1">
    <source>
        <dbReference type="EMBL" id="VVN37634.1"/>
    </source>
</evidence>
<gene>
    <name evidence="1" type="ORF">PS652_05216</name>
</gene>